<keyword evidence="2" id="KW-0547">Nucleotide-binding</keyword>
<keyword evidence="2" id="KW-0067">ATP-binding</keyword>
<sequence>MSRLKIQFESNQEHQIKAIESTIKLFDGYSKKATNFQMGEDTVPNLDPYEILDETWLFDNLVNVQRENGLVEDMMLNCDDGFEIVGIDSWRYPYFTVDMETGTGKTYVYLRTIHELRKHYGWGKFVIVVPSVAIYEGVVKTFSITKEHFKTLYGNETINLVEYSGQKISKLRTFSSSSNVEILLMTVDSFNKETNVIFKPTEKLQGEKLPYEYIQETRPILILDESQNYTSEKSKQALRTLHPLFALKYSATPTEKGSSKEENRELMNRFYWLSPVAAFQQDLVKKIEVLGVTEEHNLNDNQLSMTFMESAAGYGLALQAKLNILKNGELTPKTIKLQKGDDLFEKTGNSAYEGLIISEIDRGNGVVLFDNETSLKVAEGGEVTLSKEEIFRVQIEETIKAHMIKQKQLLDSGIKVLSLFFIDKVANYVENDGIIKKLFDDAFDKIKVSYPFYKGYEAEQVREGYFAKKTAKNKPDEFVDTGIEKKTQKDKELEKVAYSLIMKDKERLLSFDEKVSFIFAHSALKEGWDNPNVFQICTLNTASSEKRKRQEIGRGLRIAVNQEGERVQDEGVNILTVVANESYESYCEQLQTDYVESGDVPPPNPSNARKTSAKRNDVIFNSADFRQFWEKLCRKTEYKIEIDDDQLIRDCITKLNIAKYPEPNIVVVKGKFVMTTFRITFTEAKVGMARLVIDISDSLGNKDRRERWFEKGDDLAKKAKDERLKGYKIVEIKAEGEHSIVYFGDHDPLKIAESHEFTSEKGQKGDPQSRKEAQTTYPVFNFIDRTAQATSLKKSCVLQIFKGLNEGVKNRIFKNPEGFSSVFMETIKTTLANHIAEKIEYSLTDELMDYEAESMFPESRKFPQKELVDGVDWSLYDQVQIDSDIERKFVQYKLNDAAEVDNIVCYFKFPNQFKISIPKIIGNYNPDWGIIRWDDNHKLKLELIRETKGNVNPNLLQFPNEKRKIDCASKHFELTGIDYKQIKGDEVKWW</sequence>
<dbReference type="InterPro" id="IPR045572">
    <property type="entry name" value="RE_endonuc_C"/>
</dbReference>
<name>A0ABW9RKM8_9BACT</name>
<organism evidence="2 3">
    <name type="scientific">Fulvivirga kasyanovii</name>
    <dbReference type="NCBI Taxonomy" id="396812"/>
    <lineage>
        <taxon>Bacteria</taxon>
        <taxon>Pseudomonadati</taxon>
        <taxon>Bacteroidota</taxon>
        <taxon>Cytophagia</taxon>
        <taxon>Cytophagales</taxon>
        <taxon>Fulvivirgaceae</taxon>
        <taxon>Fulvivirga</taxon>
    </lineage>
</organism>
<feature type="domain" description="Helicase ATP-binding" evidence="1">
    <location>
        <begin position="86"/>
        <end position="256"/>
    </location>
</feature>
<dbReference type="GO" id="GO:0004386">
    <property type="term" value="F:helicase activity"/>
    <property type="evidence" value="ECO:0007669"/>
    <property type="project" value="UniProtKB-KW"/>
</dbReference>
<keyword evidence="3" id="KW-1185">Reference proteome</keyword>
<dbReference type="EMBL" id="SMLW01000437">
    <property type="protein sequence ID" value="MTI24639.1"/>
    <property type="molecule type" value="Genomic_DNA"/>
</dbReference>
<keyword evidence="2" id="KW-0347">Helicase</keyword>
<protein>
    <submittedName>
        <fullName evidence="2">DEAD/DEAH box helicase</fullName>
    </submittedName>
</protein>
<dbReference type="InterPro" id="IPR027417">
    <property type="entry name" value="P-loop_NTPase"/>
</dbReference>
<dbReference type="InterPro" id="IPR006935">
    <property type="entry name" value="Helicase/UvrB_N"/>
</dbReference>
<dbReference type="Pfam" id="PF19778">
    <property type="entry name" value="RE_endonuc"/>
    <property type="match status" value="1"/>
</dbReference>
<reference evidence="2 3" key="1">
    <citation type="submission" date="2019-02" db="EMBL/GenBank/DDBJ databases">
        <authorList>
            <person name="Goldberg S.R."/>
            <person name="Haltli B.A."/>
            <person name="Correa H."/>
            <person name="Russell K.G."/>
        </authorList>
    </citation>
    <scope>NUCLEOTIDE SEQUENCE [LARGE SCALE GENOMIC DNA]</scope>
    <source>
        <strain evidence="2 3">JCM 16186</strain>
    </source>
</reference>
<dbReference type="Proteomes" id="UP000798808">
    <property type="component" value="Unassembled WGS sequence"/>
</dbReference>
<comment type="caution">
    <text evidence="2">The sequence shown here is derived from an EMBL/GenBank/DDBJ whole genome shotgun (WGS) entry which is preliminary data.</text>
</comment>
<evidence type="ECO:0000259" key="1">
    <source>
        <dbReference type="PROSITE" id="PS51192"/>
    </source>
</evidence>
<dbReference type="SMART" id="SM00487">
    <property type="entry name" value="DEXDc"/>
    <property type="match status" value="1"/>
</dbReference>
<dbReference type="Pfam" id="PF04851">
    <property type="entry name" value="ResIII"/>
    <property type="match status" value="1"/>
</dbReference>
<evidence type="ECO:0000313" key="3">
    <source>
        <dbReference type="Proteomes" id="UP000798808"/>
    </source>
</evidence>
<keyword evidence="2" id="KW-0378">Hydrolase</keyword>
<dbReference type="SUPFAM" id="SSF52540">
    <property type="entry name" value="P-loop containing nucleoside triphosphate hydrolases"/>
    <property type="match status" value="2"/>
</dbReference>
<accession>A0ABW9RKM8</accession>
<dbReference type="InterPro" id="IPR014001">
    <property type="entry name" value="Helicase_ATP-bd"/>
</dbReference>
<proteinExistence type="predicted"/>
<evidence type="ECO:0000313" key="2">
    <source>
        <dbReference type="EMBL" id="MTI24639.1"/>
    </source>
</evidence>
<dbReference type="Gene3D" id="3.40.50.300">
    <property type="entry name" value="P-loop containing nucleotide triphosphate hydrolases"/>
    <property type="match status" value="2"/>
</dbReference>
<gene>
    <name evidence="2" type="ORF">E1163_06755</name>
</gene>
<dbReference type="RefSeq" id="WP_155170680.1">
    <property type="nucleotide sequence ID" value="NZ_BAAAFL010000065.1"/>
</dbReference>
<dbReference type="PROSITE" id="PS51192">
    <property type="entry name" value="HELICASE_ATP_BIND_1"/>
    <property type="match status" value="1"/>
</dbReference>